<dbReference type="CDD" id="cd05529">
    <property type="entry name" value="Bromo_WDR9_I_like"/>
    <property type="match status" value="1"/>
</dbReference>
<dbReference type="SUPFAM" id="SSF47370">
    <property type="entry name" value="Bromodomain"/>
    <property type="match status" value="2"/>
</dbReference>
<dbReference type="PANTHER" id="PTHR16266:SF4">
    <property type="entry name" value="PH-INTERACTING PROTEIN"/>
    <property type="match status" value="1"/>
</dbReference>
<feature type="domain" description="Bromo" evidence="8">
    <location>
        <begin position="953"/>
        <end position="1023"/>
    </location>
</feature>
<dbReference type="Ensembl" id="ENSEAST00005029586.1">
    <property type="protein sequence ID" value="ENSEASP00005027246.1"/>
    <property type="gene ID" value="ENSEASG00005017280.1"/>
</dbReference>
<gene>
    <name evidence="9" type="primary">PHIP</name>
</gene>
<feature type="region of interest" description="Disordered" evidence="7">
    <location>
        <begin position="676"/>
        <end position="702"/>
    </location>
</feature>
<dbReference type="Pfam" id="PF00439">
    <property type="entry name" value="Bromodomain"/>
    <property type="match status" value="2"/>
</dbReference>
<evidence type="ECO:0000256" key="3">
    <source>
        <dbReference type="ARBA" id="ARBA00022737"/>
    </source>
</evidence>
<feature type="repeat" description="WD" evidence="6">
    <location>
        <begin position="374"/>
        <end position="416"/>
    </location>
</feature>
<dbReference type="PROSITE" id="PS50014">
    <property type="entry name" value="BROMODOMAIN_2"/>
    <property type="match status" value="2"/>
</dbReference>
<feature type="domain" description="Bromo" evidence="8">
    <location>
        <begin position="1036"/>
        <end position="1107"/>
    </location>
</feature>
<dbReference type="SMART" id="SM00297">
    <property type="entry name" value="BROMO"/>
    <property type="match status" value="2"/>
</dbReference>
<dbReference type="Pfam" id="PF25313">
    <property type="entry name" value="BRWD_AD"/>
    <property type="match status" value="1"/>
</dbReference>
<keyword evidence="1" id="KW-0597">Phosphoprotein</keyword>
<dbReference type="FunFam" id="2.130.10.10:FF:000023">
    <property type="entry name" value="Bromodomain and WD repeat domain containing 1"/>
    <property type="match status" value="1"/>
</dbReference>
<feature type="repeat" description="WD" evidence="6">
    <location>
        <begin position="136"/>
        <end position="177"/>
    </location>
</feature>
<keyword evidence="4 5" id="KW-0103">Bromodomain</keyword>
<keyword evidence="2 6" id="KW-0853">WD repeat</keyword>
<dbReference type="PROSITE" id="PS00678">
    <property type="entry name" value="WD_REPEATS_1"/>
    <property type="match status" value="1"/>
</dbReference>
<accession>A0A8C4MII1</accession>
<dbReference type="InterPro" id="IPR019775">
    <property type="entry name" value="WD40_repeat_CS"/>
</dbReference>
<dbReference type="InterPro" id="IPR036427">
    <property type="entry name" value="Bromodomain-like_sf"/>
</dbReference>
<dbReference type="PANTHER" id="PTHR16266">
    <property type="entry name" value="WD REPEAT DOMAIN 9"/>
    <property type="match status" value="1"/>
</dbReference>
<evidence type="ECO:0000256" key="1">
    <source>
        <dbReference type="ARBA" id="ARBA00022553"/>
    </source>
</evidence>
<dbReference type="InterPro" id="IPR057451">
    <property type="entry name" value="BRWD/PHIP_AD"/>
</dbReference>
<name>A0A8C4MII1_EQUAS</name>
<evidence type="ECO:0000256" key="4">
    <source>
        <dbReference type="ARBA" id="ARBA00023117"/>
    </source>
</evidence>
<dbReference type="PROSITE" id="PS50294">
    <property type="entry name" value="WD_REPEATS_REGION"/>
    <property type="match status" value="4"/>
</dbReference>
<dbReference type="Gene3D" id="1.20.920.10">
    <property type="entry name" value="Bromodomain-like"/>
    <property type="match status" value="2"/>
</dbReference>
<dbReference type="GO" id="GO:0005634">
    <property type="term" value="C:nucleus"/>
    <property type="evidence" value="ECO:0007669"/>
    <property type="project" value="TreeGrafter"/>
</dbReference>
<organism evidence="9">
    <name type="scientific">Equus asinus asinus</name>
    <dbReference type="NCBI Taxonomy" id="83772"/>
    <lineage>
        <taxon>Eukaryota</taxon>
        <taxon>Metazoa</taxon>
        <taxon>Chordata</taxon>
        <taxon>Craniata</taxon>
        <taxon>Vertebrata</taxon>
        <taxon>Euteleostomi</taxon>
        <taxon>Mammalia</taxon>
        <taxon>Eutheria</taxon>
        <taxon>Laurasiatheria</taxon>
        <taxon>Perissodactyla</taxon>
        <taxon>Equidae</taxon>
        <taxon>Equus</taxon>
    </lineage>
</organism>
<dbReference type="InterPro" id="IPR015943">
    <property type="entry name" value="WD40/YVTN_repeat-like_dom_sf"/>
</dbReference>
<evidence type="ECO:0000256" key="2">
    <source>
        <dbReference type="ARBA" id="ARBA00022574"/>
    </source>
</evidence>
<feature type="region of interest" description="Disordered" evidence="7">
    <location>
        <begin position="564"/>
        <end position="615"/>
    </location>
</feature>
<dbReference type="GO" id="GO:0008360">
    <property type="term" value="P:regulation of cell shape"/>
    <property type="evidence" value="ECO:0007669"/>
    <property type="project" value="TreeGrafter"/>
</dbReference>
<feature type="compositionally biased region" description="Low complexity" evidence="7">
    <location>
        <begin position="577"/>
        <end position="591"/>
    </location>
</feature>
<dbReference type="InterPro" id="IPR001680">
    <property type="entry name" value="WD40_rpt"/>
</dbReference>
<sequence length="1170" mass="132629">LLEQEIPQSVPGVQTLLGAGRQSLLRTNKSCRHVVWKGSALAALHCGRPPESPINYGSPPTNIELHRGKLNGKYRLERLVPTAVYQHMKMHKRILGHLSSVYCVTFDRTGRRIFTGSDDCLVKIWATDDGRLLATLRGHAAEISDMAVNYENTMIAAGSCDKMIRVWCLRTCAPLAVLQGHSASITSLQFSPLCSGSKRYLSSTGADGTICFWLWDAGTLKINPRPAKFTERPRPGVQMICSSFSAGGMFLATGSTDHIIRVYFFGSGQPEKISELEFHTVIHVDKSTFDFSLGGGRDGTARIWQFKRREWKSILLDMATRPAGQNLQGMEDKVTKMKVTMVAWDRHDSTVITAVNNMTLKVWNSYTGQLIHVLMGHEDEVFVLEPHPFDPRVLFSAGHDGNVIVWDLARGVKIRSYFNMIEGQGHGAVFDCKCSPDGQHFACTDSHGHLLIFGFGSSSKYDKIADQMFFHSDYRPLIRDANNFVLDEQTQQAPHLMPPPFLVDVDGNPHPSRYQRLVPGRENCREEQLIPQMGVTSSGLNQVLSQQANQEISPLDSMIQRLQQEQDLRRSGEAGISNTSRSVSSTSEVHSPPNVGLRRSGQIEGVRQMHSNAPRSEIATERDLVAWSRRVVVPELSAVLKYISCVYFLNAFFPSSDYSSDYSDWTADAGINLQPPKKIPKYKTKKAESSSDEEEESEKQKLAVGELTENGLTLEEWLPSTWITDTIPRRCPFVPQMGDEVYYFRQGHEAYVEMARKNKIYSINPKKQPWHKMELREQELMKIVGIKYEVGLPTLCCLKLAFLDPDTGKLTGGSFTMKYHDMPDVIDFLVLRQQFDDAKYRRWNIGDRFRSVIDDAWWFGTIESQEPLQPEYPDSLFQCYNVCWDNGDTEKMSPWDMELIPNNAVFPEELGTSVPLTDVECRSLIYKPLDGEWGSNPRDEECERIVAGINQLMTLDIASAFVAPVDLQAYPMYCTVVAYPTDLSTIKQRLENRFYRRVSSLMWEVRYIEHNTRTFNEPGSPIVKSAKFVTDLLLHFINNPSSLLKNLEKGKCFMVDYRDIIDTPMDFATVRETLEAGNYESPMELCKDVRLIFSNSKAYTPSKRSRIYSMSLRLSAFFEEHISSVLSDYKSALRFHKRNTITKRRKKRNRSSSVSSSAASRYLISLNSIS</sequence>
<dbReference type="SUPFAM" id="SSF50978">
    <property type="entry name" value="WD40 repeat-like"/>
    <property type="match status" value="1"/>
</dbReference>
<evidence type="ECO:0000313" key="9">
    <source>
        <dbReference type="Ensembl" id="ENSEASP00005027246.1"/>
    </source>
</evidence>
<feature type="repeat" description="WD" evidence="6">
    <location>
        <begin position="178"/>
        <end position="213"/>
    </location>
</feature>
<evidence type="ECO:0000256" key="5">
    <source>
        <dbReference type="PROSITE-ProRule" id="PRU00035"/>
    </source>
</evidence>
<dbReference type="FunFam" id="1.20.920.10:FF:000008">
    <property type="entry name" value="Bromodomain and WD repeat domain containing 3"/>
    <property type="match status" value="1"/>
</dbReference>
<keyword evidence="3" id="KW-0677">Repeat</keyword>
<dbReference type="PRINTS" id="PR00503">
    <property type="entry name" value="BROMODOMAIN"/>
</dbReference>
<dbReference type="CDD" id="cd00200">
    <property type="entry name" value="WD40"/>
    <property type="match status" value="1"/>
</dbReference>
<evidence type="ECO:0000256" key="7">
    <source>
        <dbReference type="SAM" id="MobiDB-lite"/>
    </source>
</evidence>
<dbReference type="InterPro" id="IPR036322">
    <property type="entry name" value="WD40_repeat_dom_sf"/>
</dbReference>
<dbReference type="FunFam" id="2.30.30.1040:FF:000003">
    <property type="entry name" value="Bromodomain and WD repeat domain containing 1"/>
    <property type="match status" value="1"/>
</dbReference>
<dbReference type="AlphaFoldDB" id="A0A8C4MII1"/>
<feature type="repeat" description="WD" evidence="6">
    <location>
        <begin position="94"/>
        <end position="135"/>
    </location>
</feature>
<dbReference type="InterPro" id="IPR001487">
    <property type="entry name" value="Bromodomain"/>
</dbReference>
<proteinExistence type="predicted"/>
<evidence type="ECO:0000256" key="6">
    <source>
        <dbReference type="PROSITE-ProRule" id="PRU00221"/>
    </source>
</evidence>
<dbReference type="InterPro" id="IPR052060">
    <property type="entry name" value="Bromo_WD_repeat"/>
</dbReference>
<dbReference type="GO" id="GO:0006357">
    <property type="term" value="P:regulation of transcription by RNA polymerase II"/>
    <property type="evidence" value="ECO:0007669"/>
    <property type="project" value="TreeGrafter"/>
</dbReference>
<dbReference type="Pfam" id="PF00400">
    <property type="entry name" value="WD40"/>
    <property type="match status" value="4"/>
</dbReference>
<dbReference type="PROSITE" id="PS50082">
    <property type="entry name" value="WD_REPEATS_2"/>
    <property type="match status" value="4"/>
</dbReference>
<dbReference type="FunFam" id="2.130.10.10:FF:000141">
    <property type="entry name" value="Pleckstrin homology domain interacting protein"/>
    <property type="match status" value="1"/>
</dbReference>
<dbReference type="GO" id="GO:0007010">
    <property type="term" value="P:cytoskeleton organization"/>
    <property type="evidence" value="ECO:0007669"/>
    <property type="project" value="TreeGrafter"/>
</dbReference>
<evidence type="ECO:0000259" key="8">
    <source>
        <dbReference type="PROSITE" id="PS50014"/>
    </source>
</evidence>
<protein>
    <submittedName>
        <fullName evidence="9">Pleckstrin homology domain interacting protein</fullName>
    </submittedName>
</protein>
<dbReference type="Gene3D" id="2.130.10.10">
    <property type="entry name" value="YVTN repeat-like/Quinoprotein amine dehydrogenase"/>
    <property type="match status" value="2"/>
</dbReference>
<dbReference type="SMART" id="SM00320">
    <property type="entry name" value="WD40"/>
    <property type="match status" value="8"/>
</dbReference>
<reference evidence="9" key="1">
    <citation type="submission" date="2023-03" db="UniProtKB">
        <authorList>
            <consortium name="Ensembl"/>
        </authorList>
    </citation>
    <scope>IDENTIFICATION</scope>
</reference>